<gene>
    <name evidence="1" type="ORF">PRVXH_000521</name>
</gene>
<dbReference type="RefSeq" id="WP_353893759.1">
    <property type="nucleotide sequence ID" value="NZ_CP159485.1"/>
</dbReference>
<reference evidence="1" key="2">
    <citation type="submission" date="2024-06" db="EMBL/GenBank/DDBJ databases">
        <authorList>
            <person name="Petrova K.O."/>
            <person name="Toshchakov S.V."/>
            <person name="Boltjanskaja Y.V."/>
            <person name="Kevbrin V.V."/>
        </authorList>
    </citation>
    <scope>NUCLEOTIDE SEQUENCE</scope>
    <source>
        <strain evidence="1">Z-710</strain>
    </source>
</reference>
<dbReference type="AlphaFoldDB" id="A0AAU8HUY8"/>
<organism evidence="1">
    <name type="scientific">Proteinivorax hydrogeniformans</name>
    <dbReference type="NCBI Taxonomy" id="1826727"/>
    <lineage>
        <taxon>Bacteria</taxon>
        <taxon>Bacillati</taxon>
        <taxon>Bacillota</taxon>
        <taxon>Clostridia</taxon>
        <taxon>Eubacteriales</taxon>
        <taxon>Proteinivoracaceae</taxon>
        <taxon>Proteinivorax</taxon>
    </lineage>
</organism>
<evidence type="ECO:0000313" key="1">
    <source>
        <dbReference type="EMBL" id="XCI29211.1"/>
    </source>
</evidence>
<proteinExistence type="predicted"/>
<accession>A0AAU8HUY8</accession>
<name>A0AAU8HUY8_9FIRM</name>
<sequence length="47" mass="5452">MEIPRWNVGRATGVDHEKIPQWAKYRQETIEKRQAAEEAAKKADSID</sequence>
<dbReference type="EMBL" id="CP159485">
    <property type="protein sequence ID" value="XCI29211.1"/>
    <property type="molecule type" value="Genomic_DNA"/>
</dbReference>
<protein>
    <submittedName>
        <fullName evidence="1">Uncharacterized protein</fullName>
    </submittedName>
</protein>
<reference evidence="1" key="1">
    <citation type="journal article" date="2018" name="Antonie Van Leeuwenhoek">
        <title>Proteinivorax hydrogeniformans sp. nov., an anaerobic, haloalkaliphilic bacterium fermenting proteinaceous compounds with high hydrogen production.</title>
        <authorList>
            <person name="Boltyanskaya Y."/>
            <person name="Detkova E."/>
            <person name="Pimenov N."/>
            <person name="Kevbrin V."/>
        </authorList>
    </citation>
    <scope>NUCLEOTIDE SEQUENCE</scope>
    <source>
        <strain evidence="1">Z-710</strain>
    </source>
</reference>